<evidence type="ECO:0000256" key="4">
    <source>
        <dbReference type="ARBA" id="ARBA00022475"/>
    </source>
</evidence>
<evidence type="ECO:0000259" key="12">
    <source>
        <dbReference type="Pfam" id="PF21687"/>
    </source>
</evidence>
<keyword evidence="3 10" id="KW-0813">Transport</keyword>
<evidence type="ECO:0000256" key="2">
    <source>
        <dbReference type="ARBA" id="ARBA00007246"/>
    </source>
</evidence>
<dbReference type="Pfam" id="PF03934">
    <property type="entry name" value="T2SSK"/>
    <property type="match status" value="1"/>
</dbReference>
<evidence type="ECO:0000256" key="8">
    <source>
        <dbReference type="ARBA" id="ARBA00022989"/>
    </source>
</evidence>
<dbReference type="InterPro" id="IPR045584">
    <property type="entry name" value="Pilin-like"/>
</dbReference>
<comment type="caution">
    <text evidence="13">The sequence shown here is derived from an EMBL/GenBank/DDBJ whole genome shotgun (WGS) entry which is preliminary data.</text>
</comment>
<reference evidence="13 14" key="1">
    <citation type="submission" date="2023-01" db="EMBL/GenBank/DDBJ databases">
        <title>Novel species of the genus Vogesella isolated from rivers.</title>
        <authorList>
            <person name="Lu H."/>
        </authorList>
    </citation>
    <scope>NUCLEOTIDE SEQUENCE [LARGE SCALE GENOMIC DNA]</scope>
    <source>
        <strain evidence="13 14">DC21W</strain>
    </source>
</reference>
<evidence type="ECO:0000256" key="3">
    <source>
        <dbReference type="ARBA" id="ARBA00022448"/>
    </source>
</evidence>
<evidence type="ECO:0000256" key="9">
    <source>
        <dbReference type="ARBA" id="ARBA00023136"/>
    </source>
</evidence>
<gene>
    <name evidence="13" type="primary">gspK</name>
    <name evidence="13" type="ORF">PQU95_07655</name>
</gene>
<evidence type="ECO:0000313" key="13">
    <source>
        <dbReference type="EMBL" id="MDC7717091.1"/>
    </source>
</evidence>
<keyword evidence="6" id="KW-0812">Transmembrane</keyword>
<sequence length="317" mass="35011">MKRQQQGMAIIMALLIVALAATAAATVLWQQSLWWRQADNDRARADIRLIADAGVGWAGDILAFDARSSGAVDHLGELWAQPLPQTEAEQTRISGQLSDAQGRFNVHNLLLPDGKEDAVQVQLYRRLLAQLQLPAALADTLLDWLDADDEQRPQGAESAWYAAQQPSYAMPPANRVQKLAQLRWVKGYDSQVLARLAPHLVLLPQRSALNVNTISLPLMMALVPGLGRGQAQALINQRSTTYFKDKADFGLRLTGNLVPLAVEYGVRSDYFLLQSEIRHPRSMLRVDALLLRNEQASKVLWREEGVVPVAAATNGES</sequence>
<dbReference type="PIRSF" id="PIRSF002786">
    <property type="entry name" value="XcpX"/>
    <property type="match status" value="1"/>
</dbReference>
<comment type="similarity">
    <text evidence="2 10">Belongs to the GSP K family.</text>
</comment>
<protein>
    <recommendedName>
        <fullName evidence="10">Type II secretion system protein K</fullName>
    </recommendedName>
</protein>
<organism evidence="13 14">
    <name type="scientific">Vogesella aquatica</name>
    <dbReference type="NCBI Taxonomy" id="2984206"/>
    <lineage>
        <taxon>Bacteria</taxon>
        <taxon>Pseudomonadati</taxon>
        <taxon>Pseudomonadota</taxon>
        <taxon>Betaproteobacteria</taxon>
        <taxon>Neisseriales</taxon>
        <taxon>Chromobacteriaceae</taxon>
        <taxon>Vogesella</taxon>
    </lineage>
</organism>
<keyword evidence="5 10" id="KW-0997">Cell inner membrane</keyword>
<keyword evidence="4 10" id="KW-1003">Cell membrane</keyword>
<evidence type="ECO:0000256" key="7">
    <source>
        <dbReference type="ARBA" id="ARBA00022927"/>
    </source>
</evidence>
<keyword evidence="7" id="KW-0653">Protein transport</keyword>
<dbReference type="Proteomes" id="UP001219956">
    <property type="component" value="Unassembled WGS sequence"/>
</dbReference>
<dbReference type="RefSeq" id="WP_272751438.1">
    <property type="nucleotide sequence ID" value="NZ_JAQQLF010000008.1"/>
</dbReference>
<dbReference type="PANTHER" id="PTHR38831">
    <property type="entry name" value="TYPE II SECRETION SYSTEM PROTEIN K"/>
    <property type="match status" value="1"/>
</dbReference>
<dbReference type="Gene3D" id="1.10.40.60">
    <property type="entry name" value="EpsJ-like"/>
    <property type="match status" value="2"/>
</dbReference>
<dbReference type="InterPro" id="IPR049031">
    <property type="entry name" value="T2SSK_SAM-like_1st"/>
</dbReference>
<dbReference type="NCBIfam" id="NF037980">
    <property type="entry name" value="T2SS_GspK"/>
    <property type="match status" value="1"/>
</dbReference>
<evidence type="ECO:0000259" key="11">
    <source>
        <dbReference type="Pfam" id="PF03934"/>
    </source>
</evidence>
<accession>A0ABT5IX07</accession>
<name>A0ABT5IX07_9NEIS</name>
<comment type="subcellular location">
    <subcellularLocation>
        <location evidence="1 10">Cell inner membrane</location>
    </subcellularLocation>
</comment>
<dbReference type="SUPFAM" id="SSF54523">
    <property type="entry name" value="Pili subunits"/>
    <property type="match status" value="1"/>
</dbReference>
<dbReference type="SUPFAM" id="SSF158544">
    <property type="entry name" value="GspK insert domain-like"/>
    <property type="match status" value="1"/>
</dbReference>
<dbReference type="Pfam" id="PF21687">
    <property type="entry name" value="T2SSK_1st"/>
    <property type="match status" value="1"/>
</dbReference>
<dbReference type="EMBL" id="JAQQLF010000008">
    <property type="protein sequence ID" value="MDC7717091.1"/>
    <property type="molecule type" value="Genomic_DNA"/>
</dbReference>
<dbReference type="Gene3D" id="3.30.1300.30">
    <property type="entry name" value="GSPII I/J protein-like"/>
    <property type="match status" value="1"/>
</dbReference>
<feature type="domain" description="T2SS protein K second SAM-like" evidence="11">
    <location>
        <begin position="209"/>
        <end position="256"/>
    </location>
</feature>
<evidence type="ECO:0000256" key="6">
    <source>
        <dbReference type="ARBA" id="ARBA00022692"/>
    </source>
</evidence>
<dbReference type="InterPro" id="IPR049179">
    <property type="entry name" value="T2SSK_SAM-like_2nd"/>
</dbReference>
<evidence type="ECO:0000256" key="10">
    <source>
        <dbReference type="PIRNR" id="PIRNR002786"/>
    </source>
</evidence>
<evidence type="ECO:0000256" key="5">
    <source>
        <dbReference type="ARBA" id="ARBA00022519"/>
    </source>
</evidence>
<dbReference type="InterPro" id="IPR005628">
    <property type="entry name" value="GspK"/>
</dbReference>
<evidence type="ECO:0000256" key="1">
    <source>
        <dbReference type="ARBA" id="ARBA00004533"/>
    </source>
</evidence>
<keyword evidence="14" id="KW-1185">Reference proteome</keyword>
<keyword evidence="9 10" id="KW-0472">Membrane</keyword>
<evidence type="ECO:0000313" key="14">
    <source>
        <dbReference type="Proteomes" id="UP001219956"/>
    </source>
</evidence>
<dbReference type="InterPro" id="IPR038072">
    <property type="entry name" value="GspK_central_sf"/>
</dbReference>
<feature type="domain" description="T2SS protein K first SAM-like" evidence="12">
    <location>
        <begin position="102"/>
        <end position="205"/>
    </location>
</feature>
<keyword evidence="8" id="KW-1133">Transmembrane helix</keyword>
<dbReference type="PANTHER" id="PTHR38831:SF1">
    <property type="entry name" value="TYPE II SECRETION SYSTEM PROTEIN K-RELATED"/>
    <property type="match status" value="1"/>
</dbReference>
<proteinExistence type="inferred from homology"/>